<dbReference type="Proteomes" id="UP000429523">
    <property type="component" value="Unassembled WGS sequence"/>
</dbReference>
<dbReference type="AlphaFoldDB" id="A0A6A3SFZ1"/>
<name>A0A6A3SFZ1_9STRA</name>
<evidence type="ECO:0000313" key="15">
    <source>
        <dbReference type="Proteomes" id="UP000440367"/>
    </source>
</evidence>
<dbReference type="Proteomes" id="UP000433483">
    <property type="component" value="Unassembled WGS sequence"/>
</dbReference>
<accession>A0A6A3SFZ1</accession>
<proteinExistence type="predicted"/>
<evidence type="ECO:0000313" key="13">
    <source>
        <dbReference type="Proteomes" id="UP000433483"/>
    </source>
</evidence>
<dbReference type="OrthoDB" id="97884at2759"/>
<evidence type="ECO:0000313" key="19">
    <source>
        <dbReference type="Proteomes" id="UP000476176"/>
    </source>
</evidence>
<dbReference type="Proteomes" id="UP000460718">
    <property type="component" value="Unassembled WGS sequence"/>
</dbReference>
<evidence type="ECO:0000313" key="11">
    <source>
        <dbReference type="EMBL" id="KAE9347561.1"/>
    </source>
</evidence>
<dbReference type="Proteomes" id="UP000488956">
    <property type="component" value="Unassembled WGS sequence"/>
</dbReference>
<dbReference type="Proteomes" id="UP000441208">
    <property type="component" value="Unassembled WGS sequence"/>
</dbReference>
<evidence type="ECO:0000313" key="10">
    <source>
        <dbReference type="EMBL" id="KAE9315949.1"/>
    </source>
</evidence>
<dbReference type="Proteomes" id="UP000486351">
    <property type="component" value="Unassembled WGS sequence"/>
</dbReference>
<dbReference type="EMBL" id="QXGE01000325">
    <property type="protein sequence ID" value="KAE9315949.1"/>
    <property type="molecule type" value="Genomic_DNA"/>
</dbReference>
<dbReference type="EMBL" id="QXGA01000438">
    <property type="protein sequence ID" value="KAE9145927.1"/>
    <property type="molecule type" value="Genomic_DNA"/>
</dbReference>
<dbReference type="Proteomes" id="UP000476176">
    <property type="component" value="Unassembled WGS sequence"/>
</dbReference>
<dbReference type="EMBL" id="QXFX01000349">
    <property type="protein sequence ID" value="KAE9119258.1"/>
    <property type="molecule type" value="Genomic_DNA"/>
</dbReference>
<reference evidence="12 13" key="1">
    <citation type="submission" date="2018-08" db="EMBL/GenBank/DDBJ databases">
        <title>Genomic investigation of the strawberry pathogen Phytophthora fragariae indicates pathogenicity is determined by transcriptional variation in three key races.</title>
        <authorList>
            <person name="Adams T.M."/>
            <person name="Armitage A.D."/>
            <person name="Sobczyk M.K."/>
            <person name="Bates H.J."/>
            <person name="Dunwell J.M."/>
            <person name="Nellist C.F."/>
            <person name="Harrison R.J."/>
        </authorList>
    </citation>
    <scope>NUCLEOTIDE SEQUENCE [LARGE SCALE GENOMIC DNA]</scope>
    <source>
        <strain evidence="10 14">A4</strain>
        <strain evidence="9 15">BC-1</strain>
        <strain evidence="8 19">BC-23</strain>
        <strain evidence="7 13">NOV-27</strain>
        <strain evidence="6 16">NOV-5</strain>
        <strain evidence="4 17">NOV-71</strain>
        <strain evidence="11 20">NOV-77</strain>
        <strain evidence="2 12">NOV-9</strain>
        <strain evidence="5 21">ONT-3</strain>
        <strain evidence="3 18">SCRP245</strain>
    </source>
</reference>
<evidence type="ECO:0008006" key="22">
    <source>
        <dbReference type="Google" id="ProtNLM"/>
    </source>
</evidence>
<dbReference type="EMBL" id="QXGB01000477">
    <property type="protein sequence ID" value="KAE9213503.1"/>
    <property type="molecule type" value="Genomic_DNA"/>
</dbReference>
<evidence type="ECO:0000313" key="14">
    <source>
        <dbReference type="Proteomes" id="UP000437068"/>
    </source>
</evidence>
<organism evidence="4 17">
    <name type="scientific">Phytophthora fragariae</name>
    <dbReference type="NCBI Taxonomy" id="53985"/>
    <lineage>
        <taxon>Eukaryota</taxon>
        <taxon>Sar</taxon>
        <taxon>Stramenopiles</taxon>
        <taxon>Oomycota</taxon>
        <taxon>Peronosporomycetes</taxon>
        <taxon>Peronosporales</taxon>
        <taxon>Peronosporaceae</taxon>
        <taxon>Phytophthora</taxon>
    </lineage>
</organism>
<dbReference type="EMBL" id="QXGF01000543">
    <property type="protein sequence ID" value="KAE8938652.1"/>
    <property type="molecule type" value="Genomic_DNA"/>
</dbReference>
<gene>
    <name evidence="10" type="ORF">PF001_g7542</name>
    <name evidence="9" type="ORF">PF002_g11558</name>
    <name evidence="8" type="ORF">PF004_g9394</name>
    <name evidence="7" type="ORF">PF005_g10181</name>
    <name evidence="6" type="ORF">PF006_g9268</name>
    <name evidence="4" type="ORF">PF007_g9758</name>
    <name evidence="11" type="ORF">PF008_g7759</name>
    <name evidence="2" type="ORF">PF009_g11462</name>
    <name evidence="5" type="ORF">PF010_g7923</name>
    <name evidence="3" type="ORF">PF011_g8876</name>
</gene>
<evidence type="ECO:0000313" key="9">
    <source>
        <dbReference type="EMBL" id="KAE9235306.1"/>
    </source>
</evidence>
<evidence type="ECO:0000313" key="17">
    <source>
        <dbReference type="Proteomes" id="UP000441208"/>
    </source>
</evidence>
<comment type="caution">
    <text evidence="4">The sequence shown here is derived from an EMBL/GenBank/DDBJ whole genome shotgun (WGS) entry which is preliminary data.</text>
</comment>
<evidence type="ECO:0000313" key="6">
    <source>
        <dbReference type="EMBL" id="KAE9145927.1"/>
    </source>
</evidence>
<evidence type="ECO:0000313" key="18">
    <source>
        <dbReference type="Proteomes" id="UP000460718"/>
    </source>
</evidence>
<evidence type="ECO:0000313" key="7">
    <source>
        <dbReference type="EMBL" id="KAE9213503.1"/>
    </source>
</evidence>
<evidence type="ECO:0000313" key="4">
    <source>
        <dbReference type="EMBL" id="KAE9116187.1"/>
    </source>
</evidence>
<feature type="region of interest" description="Disordered" evidence="1">
    <location>
        <begin position="1"/>
        <end position="21"/>
    </location>
</feature>
<feature type="region of interest" description="Disordered" evidence="1">
    <location>
        <begin position="76"/>
        <end position="100"/>
    </location>
</feature>
<evidence type="ECO:0000256" key="1">
    <source>
        <dbReference type="SAM" id="MobiDB-lite"/>
    </source>
</evidence>
<dbReference type="Proteomes" id="UP000440732">
    <property type="component" value="Unassembled WGS sequence"/>
</dbReference>
<evidence type="ECO:0000313" key="5">
    <source>
        <dbReference type="EMBL" id="KAE9119258.1"/>
    </source>
</evidence>
<evidence type="ECO:0000313" key="2">
    <source>
        <dbReference type="EMBL" id="KAE8938652.1"/>
    </source>
</evidence>
<evidence type="ECO:0000313" key="20">
    <source>
        <dbReference type="Proteomes" id="UP000486351"/>
    </source>
</evidence>
<dbReference type="EMBL" id="QXGD01000531">
    <property type="protein sequence ID" value="KAE9235306.1"/>
    <property type="molecule type" value="Genomic_DNA"/>
</dbReference>
<dbReference type="EMBL" id="QXFY01000334">
    <property type="protein sequence ID" value="KAE9347561.1"/>
    <property type="molecule type" value="Genomic_DNA"/>
</dbReference>
<dbReference type="EMBL" id="QXFW01000428">
    <property type="protein sequence ID" value="KAE9012537.1"/>
    <property type="molecule type" value="Genomic_DNA"/>
</dbReference>
<protein>
    <recommendedName>
        <fullName evidence="22">BZIP domain-containing protein</fullName>
    </recommendedName>
</protein>
<evidence type="ECO:0000313" key="3">
    <source>
        <dbReference type="EMBL" id="KAE9012537.1"/>
    </source>
</evidence>
<evidence type="ECO:0000313" key="21">
    <source>
        <dbReference type="Proteomes" id="UP000488956"/>
    </source>
</evidence>
<dbReference type="Proteomes" id="UP000437068">
    <property type="component" value="Unassembled WGS sequence"/>
</dbReference>
<evidence type="ECO:0000313" key="12">
    <source>
        <dbReference type="Proteomes" id="UP000429523"/>
    </source>
</evidence>
<evidence type="ECO:0000313" key="16">
    <source>
        <dbReference type="Proteomes" id="UP000440732"/>
    </source>
</evidence>
<evidence type="ECO:0000313" key="8">
    <source>
        <dbReference type="EMBL" id="KAE9234425.1"/>
    </source>
</evidence>
<dbReference type="CDD" id="cd14686">
    <property type="entry name" value="bZIP"/>
    <property type="match status" value="1"/>
</dbReference>
<dbReference type="EMBL" id="QXFZ01000445">
    <property type="protein sequence ID" value="KAE9116187.1"/>
    <property type="molecule type" value="Genomic_DNA"/>
</dbReference>
<dbReference type="Proteomes" id="UP000440367">
    <property type="component" value="Unassembled WGS sequence"/>
</dbReference>
<keyword evidence="13" id="KW-1185">Reference proteome</keyword>
<sequence length="324" mass="36350">MTPAPLPSLRYESRLTPPFPASTLLPVRQLPALSKRLCRRPDSIDAAPSTLEPAWRSKLTPDQAAALAIAREETGYASPPVPSSELQSPPAEDWKKARRKEQCRINQANYRKRKRQHEHKVAGQIKLLQQDIRQLEAHQADVMQGGQLNPIRDIGDLYYAVGVDGEQQRGSVHSFRLADGSSPALQSFLDLQREEFDSVESLKLHWLWYREQFRVFQLSISSCERIEAGEHVLIKITGQLQLDIYYDADRRGADSQGYGTITCPILHLFEFEAGEERVSRVTSEVDIVGGIMAAQGPSAPQCTLSVLSVFSDAFVMSNHYNQLP</sequence>
<dbReference type="EMBL" id="QXGC01000459">
    <property type="protein sequence ID" value="KAE9234425.1"/>
    <property type="molecule type" value="Genomic_DNA"/>
</dbReference>